<organism evidence="1">
    <name type="scientific">bioreactor metagenome</name>
    <dbReference type="NCBI Taxonomy" id="1076179"/>
    <lineage>
        <taxon>unclassified sequences</taxon>
        <taxon>metagenomes</taxon>
        <taxon>ecological metagenomes</taxon>
    </lineage>
</organism>
<dbReference type="AlphaFoldDB" id="A0A645JDR0"/>
<evidence type="ECO:0000313" key="1">
    <source>
        <dbReference type="EMBL" id="MPN61858.1"/>
    </source>
</evidence>
<accession>A0A645JDR0</accession>
<dbReference type="EMBL" id="VSSQ01139081">
    <property type="protein sequence ID" value="MPN61858.1"/>
    <property type="molecule type" value="Genomic_DNA"/>
</dbReference>
<name>A0A645JDR0_9ZZZZ</name>
<gene>
    <name evidence="1" type="ORF">SDC9_209603</name>
</gene>
<protein>
    <submittedName>
        <fullName evidence="1">Uncharacterized protein</fullName>
    </submittedName>
</protein>
<sequence length="85" mass="9713">MFAGDLHVKMAIKFIVMVCVKGRISHIIVLDIMGSPVIFFFKTISSDWTAEVFYGVQDILRIAISDHEAIRWENRAKFVEGLLNL</sequence>
<comment type="caution">
    <text evidence="1">The sequence shown here is derived from an EMBL/GenBank/DDBJ whole genome shotgun (WGS) entry which is preliminary data.</text>
</comment>
<reference evidence="1" key="1">
    <citation type="submission" date="2019-08" db="EMBL/GenBank/DDBJ databases">
        <authorList>
            <person name="Kucharzyk K."/>
            <person name="Murdoch R.W."/>
            <person name="Higgins S."/>
            <person name="Loffler F."/>
        </authorList>
    </citation>
    <scope>NUCLEOTIDE SEQUENCE</scope>
</reference>
<proteinExistence type="predicted"/>